<proteinExistence type="predicted"/>
<dbReference type="Pfam" id="PF04550">
    <property type="entry name" value="Phage_holin_3_2"/>
    <property type="match status" value="1"/>
</dbReference>
<evidence type="ECO:0000256" key="1">
    <source>
        <dbReference type="SAM" id="Phobius"/>
    </source>
</evidence>
<comment type="caution">
    <text evidence="2">The sequence shown here is derived from an EMBL/GenBank/DDBJ whole genome shotgun (WGS) entry which is preliminary data.</text>
</comment>
<keyword evidence="1" id="KW-1133">Transmembrane helix</keyword>
<evidence type="ECO:0000313" key="2">
    <source>
        <dbReference type="EMBL" id="NHR05724.1"/>
    </source>
</evidence>
<protein>
    <submittedName>
        <fullName evidence="2">Holin</fullName>
    </submittedName>
</protein>
<dbReference type="Proteomes" id="UP001515641">
    <property type="component" value="Unassembled WGS sequence"/>
</dbReference>
<dbReference type="InterPro" id="IPR007633">
    <property type="entry name" value="Phage_P2_Holin"/>
</dbReference>
<gene>
    <name evidence="2" type="ORF">HA052_10985</name>
</gene>
<organism evidence="2 3">
    <name type="scientific">Chromobacterium fluminis</name>
    <dbReference type="NCBI Taxonomy" id="3044269"/>
    <lineage>
        <taxon>Bacteria</taxon>
        <taxon>Pseudomonadati</taxon>
        <taxon>Pseudomonadota</taxon>
        <taxon>Betaproteobacteria</taxon>
        <taxon>Neisseriales</taxon>
        <taxon>Chromobacteriaceae</taxon>
        <taxon>Chromobacterium</taxon>
    </lineage>
</organism>
<feature type="transmembrane region" description="Helical" evidence="1">
    <location>
        <begin position="63"/>
        <end position="83"/>
    </location>
</feature>
<keyword evidence="1" id="KW-0812">Transmembrane</keyword>
<name>A0ABX0L1N3_9NEIS</name>
<keyword evidence="1" id="KW-0472">Membrane</keyword>
<sequence>MQEHEKGVLYLVVIGAVIGLGKLLVSSEKITGRLALGRAILGGATSTVAGVVLAQFPTIPLPALIGVGSALGILGAQFLEAWLKTRVNQLEQKP</sequence>
<evidence type="ECO:0000313" key="3">
    <source>
        <dbReference type="Proteomes" id="UP001515641"/>
    </source>
</evidence>
<feature type="transmembrane region" description="Helical" evidence="1">
    <location>
        <begin position="37"/>
        <end position="57"/>
    </location>
</feature>
<feature type="transmembrane region" description="Helical" evidence="1">
    <location>
        <begin position="7"/>
        <end position="25"/>
    </location>
</feature>
<dbReference type="EMBL" id="JAAOMA010000013">
    <property type="protein sequence ID" value="NHR05724.1"/>
    <property type="molecule type" value="Genomic_DNA"/>
</dbReference>
<reference evidence="2 3" key="1">
    <citation type="submission" date="2020-03" db="EMBL/GenBank/DDBJ databases">
        <title>Draft genome sequence of environmentally isolated cultures.</title>
        <authorList>
            <person name="Wilson H.S."/>
            <person name="De Leon M.E."/>
        </authorList>
    </citation>
    <scope>NUCLEOTIDE SEQUENCE [LARGE SCALE GENOMIC DNA]</scope>
    <source>
        <strain evidence="2 3">HSC-31F16</strain>
    </source>
</reference>
<keyword evidence="3" id="KW-1185">Reference proteome</keyword>
<dbReference type="RefSeq" id="WP_048408939.1">
    <property type="nucleotide sequence ID" value="NZ_JAAOMA010000013.1"/>
</dbReference>
<accession>A0ABX0L1N3</accession>